<organism evidence="2 3">
    <name type="scientific">Flavobacterium sediminis</name>
    <dbReference type="NCBI Taxonomy" id="2201181"/>
    <lineage>
        <taxon>Bacteria</taxon>
        <taxon>Pseudomonadati</taxon>
        <taxon>Bacteroidota</taxon>
        <taxon>Flavobacteriia</taxon>
        <taxon>Flavobacteriales</taxon>
        <taxon>Flavobacteriaceae</taxon>
        <taxon>Flavobacterium</taxon>
    </lineage>
</organism>
<dbReference type="OrthoDB" id="9815829at2"/>
<keyword evidence="3" id="KW-1185">Reference proteome</keyword>
<dbReference type="KEGG" id="fse:DI487_07240"/>
<dbReference type="InterPro" id="IPR029044">
    <property type="entry name" value="Nucleotide-diphossugar_trans"/>
</dbReference>
<proteinExistence type="predicted"/>
<evidence type="ECO:0000313" key="2">
    <source>
        <dbReference type="EMBL" id="AWM13675.1"/>
    </source>
</evidence>
<dbReference type="PANTHER" id="PTHR22916">
    <property type="entry name" value="GLYCOSYLTRANSFERASE"/>
    <property type="match status" value="1"/>
</dbReference>
<evidence type="ECO:0000259" key="1">
    <source>
        <dbReference type="Pfam" id="PF00535"/>
    </source>
</evidence>
<name>A0A2U8QV55_9FLAO</name>
<dbReference type="InterPro" id="IPR001173">
    <property type="entry name" value="Glyco_trans_2-like"/>
</dbReference>
<dbReference type="GO" id="GO:0016758">
    <property type="term" value="F:hexosyltransferase activity"/>
    <property type="evidence" value="ECO:0007669"/>
    <property type="project" value="UniProtKB-ARBA"/>
</dbReference>
<gene>
    <name evidence="2" type="ORF">DI487_07240</name>
</gene>
<sequence length="252" mass="29088">MKLVSVITPTFNAEKFVAETIQSVLKQTHTHWELILVDDVSTDHTVSVLRSFAKQDTRIKVFQLAENSGPGVARNFAIQQAQGNYIAFLDADDLWKPEKLEKQLQFMEEEHLPMTFSFYEQIDEEGNSLQKEITAPLEVTYSKLFYCNWIGNLTGIYSVDFFGKIPIASIKKRQDWILWLTLVKKIGKVKPVPESLAYYRVRKNSVSSSKVKLIKYNYTIYKDFHGNNPLKAAFNTGLFLIHQLLVKPRFTK</sequence>
<dbReference type="AlphaFoldDB" id="A0A2U8QV55"/>
<dbReference type="CDD" id="cd00761">
    <property type="entry name" value="Glyco_tranf_GTA_type"/>
    <property type="match status" value="1"/>
</dbReference>
<reference evidence="2 3" key="1">
    <citation type="submission" date="2018-05" db="EMBL/GenBank/DDBJ databases">
        <title>Flavobacterium sp. MEBiC07310.</title>
        <authorList>
            <person name="Baek K."/>
        </authorList>
    </citation>
    <scope>NUCLEOTIDE SEQUENCE [LARGE SCALE GENOMIC DNA]</scope>
    <source>
        <strain evidence="2 3">MEBiC07310</strain>
    </source>
</reference>
<dbReference type="Proteomes" id="UP000245429">
    <property type="component" value="Chromosome"/>
</dbReference>
<dbReference type="PANTHER" id="PTHR22916:SF3">
    <property type="entry name" value="UDP-GLCNAC:BETAGAL BETA-1,3-N-ACETYLGLUCOSAMINYLTRANSFERASE-LIKE PROTEIN 1"/>
    <property type="match status" value="1"/>
</dbReference>
<dbReference type="Gene3D" id="3.90.550.10">
    <property type="entry name" value="Spore Coat Polysaccharide Biosynthesis Protein SpsA, Chain A"/>
    <property type="match status" value="1"/>
</dbReference>
<dbReference type="RefSeq" id="WP_109569043.1">
    <property type="nucleotide sequence ID" value="NZ_CP029463.1"/>
</dbReference>
<dbReference type="SUPFAM" id="SSF53448">
    <property type="entry name" value="Nucleotide-diphospho-sugar transferases"/>
    <property type="match status" value="1"/>
</dbReference>
<evidence type="ECO:0000313" key="3">
    <source>
        <dbReference type="Proteomes" id="UP000245429"/>
    </source>
</evidence>
<accession>A0A2U8QV55</accession>
<dbReference type="EMBL" id="CP029463">
    <property type="protein sequence ID" value="AWM13675.1"/>
    <property type="molecule type" value="Genomic_DNA"/>
</dbReference>
<protein>
    <submittedName>
        <fullName evidence="2">Glycosyl transferase</fullName>
    </submittedName>
</protein>
<dbReference type="Pfam" id="PF00535">
    <property type="entry name" value="Glycos_transf_2"/>
    <property type="match status" value="1"/>
</dbReference>
<feature type="domain" description="Glycosyltransferase 2-like" evidence="1">
    <location>
        <begin position="5"/>
        <end position="131"/>
    </location>
</feature>
<keyword evidence="2" id="KW-0808">Transferase</keyword>